<comment type="similarity">
    <text evidence="5">Belongs to the UPF0182 family.</text>
</comment>
<feature type="transmembrane region" description="Helical" evidence="5">
    <location>
        <begin position="154"/>
        <end position="185"/>
    </location>
</feature>
<feature type="compositionally biased region" description="Basic and acidic residues" evidence="6">
    <location>
        <begin position="491"/>
        <end position="501"/>
    </location>
</feature>
<dbReference type="Proteomes" id="UP000006666">
    <property type="component" value="Chromosome"/>
</dbReference>
<accession>C7NJX4</accession>
<proteinExistence type="inferred from homology"/>
<dbReference type="GO" id="GO:0005576">
    <property type="term" value="C:extracellular region"/>
    <property type="evidence" value="ECO:0007669"/>
    <property type="project" value="TreeGrafter"/>
</dbReference>
<dbReference type="Pfam" id="PF03699">
    <property type="entry name" value="UPF0182"/>
    <property type="match status" value="1"/>
</dbReference>
<dbReference type="RefSeq" id="WP_015779846.1">
    <property type="nucleotide sequence ID" value="NC_013169.1"/>
</dbReference>
<evidence type="ECO:0000256" key="5">
    <source>
        <dbReference type="HAMAP-Rule" id="MF_01600"/>
    </source>
</evidence>
<comment type="subcellular location">
    <subcellularLocation>
        <location evidence="5">Cell membrane</location>
        <topology evidence="5">Multi-pass membrane protein</topology>
    </subcellularLocation>
</comment>
<evidence type="ECO:0000256" key="1">
    <source>
        <dbReference type="ARBA" id="ARBA00022475"/>
    </source>
</evidence>
<keyword evidence="1 5" id="KW-1003">Cell membrane</keyword>
<keyword evidence="3 5" id="KW-1133">Transmembrane helix</keyword>
<feature type="transmembrane region" description="Helical" evidence="5">
    <location>
        <begin position="253"/>
        <end position="274"/>
    </location>
</feature>
<name>C7NJX4_KYTSD</name>
<feature type="transmembrane region" description="Helical" evidence="5">
    <location>
        <begin position="110"/>
        <end position="134"/>
    </location>
</feature>
<feature type="region of interest" description="Disordered" evidence="6">
    <location>
        <begin position="971"/>
        <end position="1045"/>
    </location>
</feature>
<keyword evidence="8" id="KW-1185">Reference proteome</keyword>
<gene>
    <name evidence="7" type="ordered locus">Ksed_19060</name>
</gene>
<organism evidence="7 8">
    <name type="scientific">Kytococcus sedentarius (strain ATCC 14392 / DSM 20547 / JCM 11482 / CCUG 33030 / NBRC 15357 / NCTC 11040 / CCM 314 / 541)</name>
    <name type="common">Micrococcus sedentarius</name>
    <dbReference type="NCBI Taxonomy" id="478801"/>
    <lineage>
        <taxon>Bacteria</taxon>
        <taxon>Bacillati</taxon>
        <taxon>Actinomycetota</taxon>
        <taxon>Actinomycetes</taxon>
        <taxon>Micrococcales</taxon>
        <taxon>Kytococcaceae</taxon>
        <taxon>Kytococcus</taxon>
    </lineage>
</organism>
<dbReference type="GO" id="GO:0005886">
    <property type="term" value="C:plasma membrane"/>
    <property type="evidence" value="ECO:0007669"/>
    <property type="project" value="UniProtKB-SubCell"/>
</dbReference>
<dbReference type="InterPro" id="IPR005372">
    <property type="entry name" value="UPF0182"/>
</dbReference>
<feature type="compositionally biased region" description="Gly residues" evidence="6">
    <location>
        <begin position="917"/>
        <end position="927"/>
    </location>
</feature>
<protein>
    <recommendedName>
        <fullName evidence="5">UPF0182 protein Ksed_19060</fullName>
    </recommendedName>
</protein>
<feature type="region of interest" description="Disordered" evidence="6">
    <location>
        <begin position="888"/>
        <end position="952"/>
    </location>
</feature>
<evidence type="ECO:0000256" key="6">
    <source>
        <dbReference type="SAM" id="MobiDB-lite"/>
    </source>
</evidence>
<feature type="region of interest" description="Disordered" evidence="6">
    <location>
        <begin position="488"/>
        <end position="512"/>
    </location>
</feature>
<dbReference type="HAMAP" id="MF_01600">
    <property type="entry name" value="UPF0182"/>
    <property type="match status" value="1"/>
</dbReference>
<feature type="compositionally biased region" description="Polar residues" evidence="6">
    <location>
        <begin position="503"/>
        <end position="512"/>
    </location>
</feature>
<dbReference type="AlphaFoldDB" id="C7NJX4"/>
<evidence type="ECO:0000313" key="7">
    <source>
        <dbReference type="EMBL" id="ACV06906.1"/>
    </source>
</evidence>
<reference evidence="7 8" key="1">
    <citation type="journal article" date="2009" name="Stand. Genomic Sci.">
        <title>Complete genome sequence of Kytococcus sedentarius type strain (541).</title>
        <authorList>
            <person name="Sims D."/>
            <person name="Brettin T."/>
            <person name="Detter J.C."/>
            <person name="Han C."/>
            <person name="Lapidus A."/>
            <person name="Copeland A."/>
            <person name="Glavina Del Rio T."/>
            <person name="Nolan M."/>
            <person name="Chen F."/>
            <person name="Lucas S."/>
            <person name="Tice H."/>
            <person name="Cheng J.F."/>
            <person name="Bruce D."/>
            <person name="Goodwin L."/>
            <person name="Pitluck S."/>
            <person name="Ovchinnikova G."/>
            <person name="Pati A."/>
            <person name="Ivanova N."/>
            <person name="Mavrommatis K."/>
            <person name="Chen A."/>
            <person name="Palaniappan K."/>
            <person name="D'haeseleer P."/>
            <person name="Chain P."/>
            <person name="Bristow J."/>
            <person name="Eisen J.A."/>
            <person name="Markowitz V."/>
            <person name="Hugenholtz P."/>
            <person name="Schneider S."/>
            <person name="Goker M."/>
            <person name="Pukall R."/>
            <person name="Kyrpides N.C."/>
            <person name="Klenk H.P."/>
        </authorList>
    </citation>
    <scope>NUCLEOTIDE SEQUENCE [LARGE SCALE GENOMIC DNA]</scope>
    <source>
        <strain evidence="8">ATCC 14392 / DSM 20547 / JCM 11482 / CCUG 33030 / NBRC 15357 / NCTC 11040 / CCM 314 / 541</strain>
    </source>
</reference>
<feature type="compositionally biased region" description="Polar residues" evidence="6">
    <location>
        <begin position="798"/>
        <end position="814"/>
    </location>
</feature>
<dbReference type="EMBL" id="CP001686">
    <property type="protein sequence ID" value="ACV06906.1"/>
    <property type="molecule type" value="Genomic_DNA"/>
</dbReference>
<keyword evidence="2 5" id="KW-0812">Transmembrane</keyword>
<evidence type="ECO:0000313" key="8">
    <source>
        <dbReference type="Proteomes" id="UP000006666"/>
    </source>
</evidence>
<feature type="transmembrane region" description="Helical" evidence="5">
    <location>
        <begin position="281"/>
        <end position="303"/>
    </location>
</feature>
<feature type="region of interest" description="Disordered" evidence="6">
    <location>
        <begin position="446"/>
        <end position="466"/>
    </location>
</feature>
<evidence type="ECO:0000256" key="2">
    <source>
        <dbReference type="ARBA" id="ARBA00022692"/>
    </source>
</evidence>
<dbReference type="KEGG" id="kse:Ksed_19060"/>
<dbReference type="eggNOG" id="COG1615">
    <property type="taxonomic scope" value="Bacteria"/>
</dbReference>
<evidence type="ECO:0000256" key="4">
    <source>
        <dbReference type="ARBA" id="ARBA00023136"/>
    </source>
</evidence>
<feature type="compositionally biased region" description="Low complexity" evidence="6">
    <location>
        <begin position="933"/>
        <end position="952"/>
    </location>
</feature>
<feature type="compositionally biased region" description="Acidic residues" evidence="6">
    <location>
        <begin position="892"/>
        <end position="916"/>
    </location>
</feature>
<feature type="transmembrane region" description="Helical" evidence="5">
    <location>
        <begin position="56"/>
        <end position="81"/>
    </location>
</feature>
<keyword evidence="4 5" id="KW-0472">Membrane</keyword>
<dbReference type="STRING" id="478801.Ksed_19060"/>
<dbReference type="PANTHER" id="PTHR39344">
    <property type="entry name" value="UPF0182 PROTEIN SLL1060"/>
    <property type="match status" value="1"/>
</dbReference>
<dbReference type="PANTHER" id="PTHR39344:SF1">
    <property type="entry name" value="UPF0182 PROTEIN SLL1060"/>
    <property type="match status" value="1"/>
</dbReference>
<feature type="region of interest" description="Disordered" evidence="6">
    <location>
        <begin position="790"/>
        <end position="814"/>
    </location>
</feature>
<evidence type="ECO:0000256" key="3">
    <source>
        <dbReference type="ARBA" id="ARBA00022989"/>
    </source>
</evidence>
<feature type="transmembrane region" description="Helical" evidence="5">
    <location>
        <begin position="206"/>
        <end position="224"/>
    </location>
</feature>
<dbReference type="HOGENOM" id="CLU_007733_1_0_11"/>
<sequence length="1045" mass="112950">MAPPLPRPRTGAGRIALVVAGLMVLTVVATFLSTVWTDVLWYRSVDHQGVYLRVVLWATGLFVLGFAVTWALVAGALWAAYRYRPTRDPRMAAYDPLEKYREQAAGSRRLIQLGAPAITGLFMGLALSSAWRQAMLWWNRQPFGETDPQFGHDIGFYVFTVPFLSVLVDVLLAALVIALVVNLATHYLSGALSVRPLHGGRHVTQPAAWQIGGLTAAALLVKALDFLVQRWEMTTVMGGRTAGPGYTDVHARIPMLAILALTTVVVALVVLWAARERSWKLPVASVALLVASSLVGLNLYPALLQRFFVVPSEASREAPFIQRGIDATRAAYGIDDVEVIPYDARTAATPSVLAEDRKSIPGIRLMDPSVISPTVKQLQGIRNYYQFPDTLDVDRYEVDGAQEEHVVAVRELDLDGISASQRNWVNDHTVYTHGFGMVALDSSEKSSKGEPVFTERNIPPTQQLGPGEYEPRVYFGEFSPVYSIVGAPDDAEPRELDRPDGSETGQANTTYQGAGGVPVGNWINRFAYAVKYREGNFLLADAFNSESRLLDHRTPRERVERVAPWLTLDGDAFPSVVDGRIVWIVDGYTTSSRYPYSETTNLEQATADGTTASSANVANASGRVNYLRNSVKATVDAYDGSVTLYAWDEEDPMLKAWQQAFPDTVKPRAEIGEELMSHLRYPQDLFKAQREMLQRYHVTTPGAFFGGQDFWRVPPDPTQDNEAVVQPPYYLGVQMPGQEEPRFSLTSTFKPVGEREVLSGFLAVDADAGADAGAPRDGYGELRVLELPRETSVPGPGQVQNDLESSNNSSPDFSQTLSQFLSLNQQRGSDVQFGNQLTLPVGGGVLYVEPIYVQSTSDSSYPLLRLVVVAFGNDLAWGDTLDSALSQLFSGEDGEGDGSGEDGEGDGSGEDGEGDGQGDGSGDGQGEQPGTPDEAALNAALEDARAAMQAADQALQDGDFAAYGDAQEELRDAIRRATEAAPEGGSANLGPEDPASEGQGEGSDQQAPDPAEGEGSDQQAPDPAEGEGSDQQAPDPAEGEETPTE</sequence>
<feature type="transmembrane region" description="Helical" evidence="5">
    <location>
        <begin position="12"/>
        <end position="36"/>
    </location>
</feature>